<dbReference type="OrthoDB" id="3495561at2"/>
<keyword evidence="5" id="KW-1185">Reference proteome</keyword>
<proteinExistence type="inferred from homology"/>
<evidence type="ECO:0000313" key="4">
    <source>
        <dbReference type="EMBL" id="TQM45062.1"/>
    </source>
</evidence>
<dbReference type="PANTHER" id="PTHR43649:SF34">
    <property type="entry name" value="ABC TRANSPORTER PERIPLASMIC-BINDING PROTEIN YCJN-RELATED"/>
    <property type="match status" value="1"/>
</dbReference>
<evidence type="ECO:0000256" key="2">
    <source>
        <dbReference type="ARBA" id="ARBA00022448"/>
    </source>
</evidence>
<dbReference type="Gene3D" id="3.40.190.10">
    <property type="entry name" value="Periplasmic binding protein-like II"/>
    <property type="match status" value="2"/>
</dbReference>
<evidence type="ECO:0000256" key="1">
    <source>
        <dbReference type="ARBA" id="ARBA00008520"/>
    </source>
</evidence>
<dbReference type="Proteomes" id="UP000319818">
    <property type="component" value="Unassembled WGS sequence"/>
</dbReference>
<evidence type="ECO:0000256" key="3">
    <source>
        <dbReference type="ARBA" id="ARBA00022729"/>
    </source>
</evidence>
<dbReference type="RefSeq" id="WP_142100381.1">
    <property type="nucleotide sequence ID" value="NZ_VFPH01000001.1"/>
</dbReference>
<gene>
    <name evidence="4" type="ORF">FB388_2454</name>
</gene>
<dbReference type="AlphaFoldDB" id="A0A543GG58"/>
<dbReference type="EMBL" id="VFPH01000001">
    <property type="protein sequence ID" value="TQM45062.1"/>
    <property type="molecule type" value="Genomic_DNA"/>
</dbReference>
<organism evidence="4 5">
    <name type="scientific">Pseudonocardia cypriaca</name>
    <dbReference type="NCBI Taxonomy" id="882449"/>
    <lineage>
        <taxon>Bacteria</taxon>
        <taxon>Bacillati</taxon>
        <taxon>Actinomycetota</taxon>
        <taxon>Actinomycetes</taxon>
        <taxon>Pseudonocardiales</taxon>
        <taxon>Pseudonocardiaceae</taxon>
        <taxon>Pseudonocardia</taxon>
    </lineage>
</organism>
<evidence type="ECO:0000313" key="5">
    <source>
        <dbReference type="Proteomes" id="UP000319818"/>
    </source>
</evidence>
<dbReference type="SUPFAM" id="SSF53850">
    <property type="entry name" value="Periplasmic binding protein-like II"/>
    <property type="match status" value="1"/>
</dbReference>
<keyword evidence="2" id="KW-0813">Transport</keyword>
<accession>A0A543GG58</accession>
<dbReference type="InterPro" id="IPR050490">
    <property type="entry name" value="Bact_solute-bd_prot1"/>
</dbReference>
<comment type="caution">
    <text evidence="4">The sequence shown here is derived from an EMBL/GenBank/DDBJ whole genome shotgun (WGS) entry which is preliminary data.</text>
</comment>
<name>A0A543GG58_9PSEU</name>
<dbReference type="PANTHER" id="PTHR43649">
    <property type="entry name" value="ARABINOSE-BINDING PROTEIN-RELATED"/>
    <property type="match status" value="1"/>
</dbReference>
<sequence length="362" mass="38125">MTFVGLTWDHPRGYAALKAAAGDLITWDTQSLEGFESHPIDDLCARYDLVVLDHPHLGDAIATGSLTPLDDLFAADDLAAWAAASIGPTMASYACDGRQWALPLDAATQVCAVRADLAGEPPATWDEVERISRTAPVALSLAGPHAFLTFASIAVALGEEPATDPHRLLSTGTGLEALDLMAAIDSRAAAPTRALNPIGLLELMSTTDDLALCPLVYGYVNYAGRLTFGDAPSAAPGGRPGSTLGGTGIAVSARCTPTAALLDHIRWLMSTEAQTRFLPTHAGQPSARAAWADDSVDAAAGGFYRGTARTCETAWVRPRYAGYIGFQSAASALVRDALAGALDHRRALARLQVLYREKERIS</sequence>
<keyword evidence="3" id="KW-0732">Signal</keyword>
<comment type="similarity">
    <text evidence="1">Belongs to the bacterial solute-binding protein 1 family.</text>
</comment>
<protein>
    <submittedName>
        <fullName evidence="4">Carbohydrate ABC transporter substrate-binding protein (CUT1 family)</fullName>
    </submittedName>
</protein>
<reference evidence="4 5" key="1">
    <citation type="submission" date="2019-06" db="EMBL/GenBank/DDBJ databases">
        <title>Sequencing the genomes of 1000 actinobacteria strains.</title>
        <authorList>
            <person name="Klenk H.-P."/>
        </authorList>
    </citation>
    <scope>NUCLEOTIDE SEQUENCE [LARGE SCALE GENOMIC DNA]</scope>
    <source>
        <strain evidence="4 5">DSM 45511</strain>
    </source>
</reference>